<reference evidence="2" key="1">
    <citation type="submission" date="2021-02" db="EMBL/GenBank/DDBJ databases">
        <authorList>
            <person name="Nowell W R."/>
        </authorList>
    </citation>
    <scope>NUCLEOTIDE SEQUENCE</scope>
</reference>
<protein>
    <submittedName>
        <fullName evidence="2">Uncharacterized protein</fullName>
    </submittedName>
</protein>
<name>A0A813NEM7_9BILA</name>
<keyword evidence="1" id="KW-0175">Coiled coil</keyword>
<feature type="coiled-coil region" evidence="1">
    <location>
        <begin position="96"/>
        <end position="130"/>
    </location>
</feature>
<dbReference type="EMBL" id="CAJNOE010000016">
    <property type="protein sequence ID" value="CAF0735347.1"/>
    <property type="molecule type" value="Genomic_DNA"/>
</dbReference>
<evidence type="ECO:0000256" key="1">
    <source>
        <dbReference type="SAM" id="Coils"/>
    </source>
</evidence>
<gene>
    <name evidence="2" type="ORF">IZO911_LOCUS3177</name>
</gene>
<evidence type="ECO:0000313" key="3">
    <source>
        <dbReference type="Proteomes" id="UP000663860"/>
    </source>
</evidence>
<dbReference type="AlphaFoldDB" id="A0A813NEM7"/>
<organism evidence="2 3">
    <name type="scientific">Adineta steineri</name>
    <dbReference type="NCBI Taxonomy" id="433720"/>
    <lineage>
        <taxon>Eukaryota</taxon>
        <taxon>Metazoa</taxon>
        <taxon>Spiralia</taxon>
        <taxon>Gnathifera</taxon>
        <taxon>Rotifera</taxon>
        <taxon>Eurotatoria</taxon>
        <taxon>Bdelloidea</taxon>
        <taxon>Adinetida</taxon>
        <taxon>Adinetidae</taxon>
        <taxon>Adineta</taxon>
    </lineage>
</organism>
<proteinExistence type="predicted"/>
<comment type="caution">
    <text evidence="2">The sequence shown here is derived from an EMBL/GenBank/DDBJ whole genome shotgun (WGS) entry which is preliminary data.</text>
</comment>
<sequence length="159" mass="18017">MFDDDQYTQLKDGNRKQDVPNPKEVAQVYAWIYDHCSSYRISCYLMTGVWADPPINQRQQWERDWAAYINWFKAQLEVWEVQVTQLTTVVNEMNARADAEDALANAYEALADAKESRADAMEALADATEAWADAMVAWANEVMGWADEPEVDPAACIGG</sequence>
<dbReference type="Proteomes" id="UP000663860">
    <property type="component" value="Unassembled WGS sequence"/>
</dbReference>
<evidence type="ECO:0000313" key="2">
    <source>
        <dbReference type="EMBL" id="CAF0735347.1"/>
    </source>
</evidence>
<accession>A0A813NEM7</accession>